<protein>
    <recommendedName>
        <fullName evidence="4">Copper transport protein</fullName>
    </recommendedName>
</protein>
<organism evidence="5 6">
    <name type="scientific">Kluyveromyces lactis (strain ATCC 8585 / CBS 2359 / DSM 70799 / NBRC 1267 / NRRL Y-1140 / WM37)</name>
    <name type="common">Yeast</name>
    <name type="synonym">Candida sphaerica</name>
    <dbReference type="NCBI Taxonomy" id="284590"/>
    <lineage>
        <taxon>Eukaryota</taxon>
        <taxon>Fungi</taxon>
        <taxon>Dikarya</taxon>
        <taxon>Ascomycota</taxon>
        <taxon>Saccharomycotina</taxon>
        <taxon>Saccharomycetes</taxon>
        <taxon>Saccharomycetales</taxon>
        <taxon>Saccharomycetaceae</taxon>
        <taxon>Kluyveromyces</taxon>
    </lineage>
</organism>
<evidence type="ECO:0000256" key="1">
    <source>
        <dbReference type="ARBA" id="ARBA00022692"/>
    </source>
</evidence>
<evidence type="ECO:0000313" key="5">
    <source>
        <dbReference type="EMBL" id="CAH02991.1"/>
    </source>
</evidence>
<dbReference type="EMBL" id="CR382121">
    <property type="protein sequence ID" value="CAH02991.1"/>
    <property type="molecule type" value="Genomic_DNA"/>
</dbReference>
<keyword evidence="3 4" id="KW-0472">Membrane</keyword>
<evidence type="ECO:0000256" key="3">
    <source>
        <dbReference type="ARBA" id="ARBA00023136"/>
    </source>
</evidence>
<dbReference type="Proteomes" id="UP000000598">
    <property type="component" value="Chromosome A"/>
</dbReference>
<keyword evidence="4" id="KW-0186">Copper</keyword>
<dbReference type="InParanoid" id="Q6CXD6"/>
<evidence type="ECO:0000256" key="4">
    <source>
        <dbReference type="RuleBase" id="RU367022"/>
    </source>
</evidence>
<reference evidence="5 6" key="1">
    <citation type="journal article" date="2004" name="Nature">
        <title>Genome evolution in yeasts.</title>
        <authorList>
            <consortium name="Genolevures"/>
            <person name="Dujon B."/>
            <person name="Sherman D."/>
            <person name="Fischer G."/>
            <person name="Durrens P."/>
            <person name="Casaregola S."/>
            <person name="Lafontaine I."/>
            <person name="de Montigny J."/>
            <person name="Marck C."/>
            <person name="Neuveglise C."/>
            <person name="Talla E."/>
            <person name="Goffard N."/>
            <person name="Frangeul L."/>
            <person name="Aigle M."/>
            <person name="Anthouard V."/>
            <person name="Babour A."/>
            <person name="Barbe V."/>
            <person name="Barnay S."/>
            <person name="Blanchin S."/>
            <person name="Beckerich J.M."/>
            <person name="Beyne E."/>
            <person name="Bleykasten C."/>
            <person name="Boisrame A."/>
            <person name="Boyer J."/>
            <person name="Cattolico L."/>
            <person name="Confanioleri F."/>
            <person name="de Daruvar A."/>
            <person name="Despons L."/>
            <person name="Fabre E."/>
            <person name="Fairhead C."/>
            <person name="Ferry-Dumazet H."/>
            <person name="Groppi A."/>
            <person name="Hantraye F."/>
            <person name="Hennequin C."/>
            <person name="Jauniaux N."/>
            <person name="Joyet P."/>
            <person name="Kachouri R."/>
            <person name="Kerrest A."/>
            <person name="Koszul R."/>
            <person name="Lemaire M."/>
            <person name="Lesur I."/>
            <person name="Ma L."/>
            <person name="Muller H."/>
            <person name="Nicaud J.M."/>
            <person name="Nikolski M."/>
            <person name="Oztas S."/>
            <person name="Ozier-Kalogeropoulos O."/>
            <person name="Pellenz S."/>
            <person name="Potier S."/>
            <person name="Richard G.F."/>
            <person name="Straub M.L."/>
            <person name="Suleau A."/>
            <person name="Swennene D."/>
            <person name="Tekaia F."/>
            <person name="Wesolowski-Louvel M."/>
            <person name="Westhof E."/>
            <person name="Wirth B."/>
            <person name="Zeniou-Meyer M."/>
            <person name="Zivanovic I."/>
            <person name="Bolotin-Fukuhara M."/>
            <person name="Thierry A."/>
            <person name="Bouchier C."/>
            <person name="Caudron B."/>
            <person name="Scarpelli C."/>
            <person name="Gaillardin C."/>
            <person name="Weissenbach J."/>
            <person name="Wincker P."/>
            <person name="Souciet J.L."/>
        </authorList>
    </citation>
    <scope>NUCLEOTIDE SEQUENCE [LARGE SCALE GENOMIC DNA]</scope>
    <source>
        <strain evidence="6">ATCC 8585 / CBS 2359 / DSM 70799 / NBRC 1267 / NRRL Y-1140 / WM37</strain>
    </source>
</reference>
<comment type="subcellular location">
    <subcellularLocation>
        <location evidence="4">Membrane</location>
        <topology evidence="4">Multi-pass membrane protein</topology>
    </subcellularLocation>
</comment>
<keyword evidence="4" id="KW-0187">Copper transport</keyword>
<dbReference type="PANTHER" id="PTHR12483:SF115">
    <property type="entry name" value="COPPER TRANSPORT PROTEIN"/>
    <property type="match status" value="1"/>
</dbReference>
<evidence type="ECO:0000313" key="6">
    <source>
        <dbReference type="Proteomes" id="UP000000598"/>
    </source>
</evidence>
<name>Q6CXD6_KLULA</name>
<keyword evidence="2 4" id="KW-1133">Transmembrane helix</keyword>
<keyword evidence="4" id="KW-0406">Ion transport</keyword>
<dbReference type="HOGENOM" id="CLU_079690_4_0_1"/>
<evidence type="ECO:0000256" key="2">
    <source>
        <dbReference type="ARBA" id="ARBA00022989"/>
    </source>
</evidence>
<dbReference type="PANTHER" id="PTHR12483">
    <property type="entry name" value="SOLUTE CARRIER FAMILY 31 COPPER TRANSPORTERS"/>
    <property type="match status" value="1"/>
</dbReference>
<dbReference type="PaxDb" id="284590-Q6CXD6"/>
<keyword evidence="1 4" id="KW-0812">Transmembrane</keyword>
<keyword evidence="6" id="KW-1185">Reference proteome</keyword>
<dbReference type="Pfam" id="PF04145">
    <property type="entry name" value="Ctr"/>
    <property type="match status" value="2"/>
</dbReference>
<dbReference type="KEGG" id="kla:KLLA0_A09207g"/>
<feature type="transmembrane region" description="Helical" evidence="4">
    <location>
        <begin position="43"/>
        <end position="60"/>
    </location>
</feature>
<comment type="similarity">
    <text evidence="4">Belongs to the copper transporter (Ctr) (TC 1.A.56) family. SLC31A subfamily.</text>
</comment>
<dbReference type="AlphaFoldDB" id="Q6CXD6"/>
<gene>
    <name evidence="5" type="ORF">KLLA0_A09207g</name>
</gene>
<dbReference type="GO" id="GO:0005375">
    <property type="term" value="F:copper ion transmembrane transporter activity"/>
    <property type="evidence" value="ECO:0007669"/>
    <property type="project" value="UniProtKB-UniRule"/>
</dbReference>
<dbReference type="STRING" id="284590.Q6CXD6"/>
<dbReference type="FunCoup" id="Q6CXD6">
    <property type="interactions" value="562"/>
</dbReference>
<keyword evidence="4" id="KW-0813">Transport</keyword>
<dbReference type="InterPro" id="IPR007274">
    <property type="entry name" value="Cop_transporter"/>
</dbReference>
<sequence>MSSHHHPAEPETGMCSMDMTFNWNTENVCVVFKSWSINSHSQLLFSCLAIFLLSYGYEYLKHHIRLVNQNLSGTLSRRNRVQSSLWYGLQYSISILLMLIYMTYNGYLIAAVLLGAMFGNFHWAQSPAVQLLPCH</sequence>
<dbReference type="GO" id="GO:0000329">
    <property type="term" value="C:fungal-type vacuole membrane"/>
    <property type="evidence" value="ECO:0007669"/>
    <property type="project" value="TreeGrafter"/>
</dbReference>
<dbReference type="eggNOG" id="KOG3386">
    <property type="taxonomic scope" value="Eukaryota"/>
</dbReference>
<proteinExistence type="inferred from homology"/>
<dbReference type="OMA" id="AMTYNTY"/>
<accession>Q6CXD6</accession>